<protein>
    <recommendedName>
        <fullName evidence="2">VHS domain-containing protein</fullName>
    </recommendedName>
</protein>
<dbReference type="SMART" id="SM00288">
    <property type="entry name" value="VHS"/>
    <property type="match status" value="1"/>
</dbReference>
<dbReference type="PANTHER" id="PTHR47789">
    <property type="entry name" value="LAS SEVENTEEN-BINDING PROTEIN 5"/>
    <property type="match status" value="1"/>
</dbReference>
<dbReference type="Proteomes" id="UP001385951">
    <property type="component" value="Unassembled WGS sequence"/>
</dbReference>
<dbReference type="GO" id="GO:0043130">
    <property type="term" value="F:ubiquitin binding"/>
    <property type="evidence" value="ECO:0007669"/>
    <property type="project" value="InterPro"/>
</dbReference>
<dbReference type="InterPro" id="IPR044103">
    <property type="entry name" value="GAT_LSB5"/>
</dbReference>
<reference evidence="3 4" key="1">
    <citation type="submission" date="2022-09" db="EMBL/GenBank/DDBJ databases">
        <authorList>
            <person name="Palmer J.M."/>
        </authorList>
    </citation>
    <scope>NUCLEOTIDE SEQUENCE [LARGE SCALE GENOMIC DNA]</scope>
    <source>
        <strain evidence="3 4">DSM 7382</strain>
    </source>
</reference>
<dbReference type="SUPFAM" id="SSF89009">
    <property type="entry name" value="GAT-like domain"/>
    <property type="match status" value="1"/>
</dbReference>
<evidence type="ECO:0000313" key="4">
    <source>
        <dbReference type="Proteomes" id="UP001385951"/>
    </source>
</evidence>
<dbReference type="PROSITE" id="PS50179">
    <property type="entry name" value="VHS"/>
    <property type="match status" value="1"/>
</dbReference>
<feature type="region of interest" description="Disordered" evidence="1">
    <location>
        <begin position="345"/>
        <end position="498"/>
    </location>
</feature>
<dbReference type="InterPro" id="IPR045007">
    <property type="entry name" value="LSB5"/>
</dbReference>
<evidence type="ECO:0000256" key="1">
    <source>
        <dbReference type="SAM" id="MobiDB-lite"/>
    </source>
</evidence>
<dbReference type="InterPro" id="IPR008942">
    <property type="entry name" value="ENTH_VHS"/>
</dbReference>
<comment type="caution">
    <text evidence="3">The sequence shown here is derived from an EMBL/GenBank/DDBJ whole genome shotgun (WGS) entry which is preliminary data.</text>
</comment>
<dbReference type="EMBL" id="JASBNA010000002">
    <property type="protein sequence ID" value="KAK7695351.1"/>
    <property type="molecule type" value="Genomic_DNA"/>
</dbReference>
<accession>A0AAW0GRS5</accession>
<dbReference type="CDD" id="cd14232">
    <property type="entry name" value="GAT_LSB5"/>
    <property type="match status" value="1"/>
</dbReference>
<proteinExistence type="predicted"/>
<sequence length="498" mass="55899">MSAIHLARQAYSAFAGSEKPRSSITEWIEILTSRNYEEEAYDGIPEIVESINIQGTGVQEASRAIRKKLKHGDVHQQIRALVILRALVENGGTKFQTSFADTQLVDAIRGLAHEPSTDSKVRKKLMSVLASWHIQFKDQPSMSTIAGLYRQCKPSEIARNRLYNDPVLQGAGLDPHGEFDRRRRDEKEKERQRREKEKEEKRSAKEKARADAKKKTQGGKRKPFNFDQEKPQILTSVANASQASNNLVNAITLVNTEHDSLQANERVQECLQNAKLARKQIVRYIQLVENEDMIGTLIDTNERIIASLEMYDALSKPEVTEQDVQDVQEGLAAANISDSELGRLQEKQRAAVQRSLGRASGGKARATYEDDDEFTQRRSSSSLVHPDLQELSFGNLGAEQKGLPPPLRPSARHTSSDEDANWRHRSLSDFSDYESSDEETHNARASGSHNISAAQAYANKHQRRLSKDYVDVSDGEVDVKKDPKKGLLEDPFADPFAD</sequence>
<dbReference type="GO" id="GO:0007034">
    <property type="term" value="P:vacuolar transport"/>
    <property type="evidence" value="ECO:0007669"/>
    <property type="project" value="UniProtKB-ARBA"/>
</dbReference>
<dbReference type="InterPro" id="IPR002014">
    <property type="entry name" value="VHS_dom"/>
</dbReference>
<dbReference type="Pfam" id="PF00790">
    <property type="entry name" value="VHS"/>
    <property type="match status" value="1"/>
</dbReference>
<gene>
    <name evidence="3" type="ORF">QCA50_002543</name>
</gene>
<dbReference type="GO" id="GO:0035091">
    <property type="term" value="F:phosphatidylinositol binding"/>
    <property type="evidence" value="ECO:0007669"/>
    <property type="project" value="InterPro"/>
</dbReference>
<dbReference type="Gene3D" id="1.25.40.90">
    <property type="match status" value="1"/>
</dbReference>
<dbReference type="GO" id="GO:0007015">
    <property type="term" value="P:actin filament organization"/>
    <property type="evidence" value="ECO:0007669"/>
    <property type="project" value="InterPro"/>
</dbReference>
<dbReference type="PANTHER" id="PTHR47789:SF1">
    <property type="entry name" value="LAS SEVENTEEN-BINDING PROTEIN 5"/>
    <property type="match status" value="1"/>
</dbReference>
<feature type="domain" description="VHS" evidence="2">
    <location>
        <begin position="31"/>
        <end position="160"/>
    </location>
</feature>
<feature type="compositionally biased region" description="Polar residues" evidence="1">
    <location>
        <begin position="443"/>
        <end position="453"/>
    </location>
</feature>
<dbReference type="GO" id="GO:0030479">
    <property type="term" value="C:actin cortical patch"/>
    <property type="evidence" value="ECO:0007669"/>
    <property type="project" value="TreeGrafter"/>
</dbReference>
<evidence type="ECO:0000259" key="2">
    <source>
        <dbReference type="PROSITE" id="PS50179"/>
    </source>
</evidence>
<evidence type="ECO:0000313" key="3">
    <source>
        <dbReference type="EMBL" id="KAK7695351.1"/>
    </source>
</evidence>
<keyword evidence="4" id="KW-1185">Reference proteome</keyword>
<feature type="compositionally biased region" description="Basic and acidic residues" evidence="1">
    <location>
        <begin position="175"/>
        <end position="214"/>
    </location>
</feature>
<feature type="region of interest" description="Disordered" evidence="1">
    <location>
        <begin position="167"/>
        <end position="227"/>
    </location>
</feature>
<feature type="compositionally biased region" description="Basic and acidic residues" evidence="1">
    <location>
        <begin position="477"/>
        <end position="488"/>
    </location>
</feature>
<dbReference type="SUPFAM" id="SSF48464">
    <property type="entry name" value="ENTH/VHS domain"/>
    <property type="match status" value="1"/>
</dbReference>
<dbReference type="GO" id="GO:0006897">
    <property type="term" value="P:endocytosis"/>
    <property type="evidence" value="ECO:0007669"/>
    <property type="project" value="InterPro"/>
</dbReference>
<dbReference type="AlphaFoldDB" id="A0AAW0GRS5"/>
<dbReference type="CDD" id="cd16980">
    <property type="entry name" value="VHS_Lsb5"/>
    <property type="match status" value="1"/>
</dbReference>
<dbReference type="GO" id="GO:0051666">
    <property type="term" value="P:actin cortical patch localization"/>
    <property type="evidence" value="ECO:0007669"/>
    <property type="project" value="TreeGrafter"/>
</dbReference>
<organism evidence="3 4">
    <name type="scientific">Cerrena zonata</name>
    <dbReference type="NCBI Taxonomy" id="2478898"/>
    <lineage>
        <taxon>Eukaryota</taxon>
        <taxon>Fungi</taxon>
        <taxon>Dikarya</taxon>
        <taxon>Basidiomycota</taxon>
        <taxon>Agaricomycotina</taxon>
        <taxon>Agaricomycetes</taxon>
        <taxon>Polyporales</taxon>
        <taxon>Cerrenaceae</taxon>
        <taxon>Cerrena</taxon>
    </lineage>
</organism>
<name>A0AAW0GRS5_9APHY</name>